<dbReference type="InterPro" id="IPR011773">
    <property type="entry name" value="DNA-dir_RpoA"/>
</dbReference>
<dbReference type="GO" id="GO:0005737">
    <property type="term" value="C:cytoplasm"/>
    <property type="evidence" value="ECO:0007669"/>
    <property type="project" value="UniProtKB-ARBA"/>
</dbReference>
<dbReference type="InterPro" id="IPR036603">
    <property type="entry name" value="RBP11-like"/>
</dbReference>
<dbReference type="NCBIfam" id="NF003513">
    <property type="entry name" value="PRK05182.1-2"/>
    <property type="match status" value="1"/>
</dbReference>
<evidence type="ECO:0000256" key="7">
    <source>
        <dbReference type="ARBA" id="ARBA00048552"/>
    </source>
</evidence>
<organism evidence="9">
    <name type="scientific">hydrocarbon metagenome</name>
    <dbReference type="NCBI Taxonomy" id="938273"/>
    <lineage>
        <taxon>unclassified sequences</taxon>
        <taxon>metagenomes</taxon>
        <taxon>ecological metagenomes</taxon>
    </lineage>
</organism>
<dbReference type="FunFam" id="2.170.120.12:FF:000001">
    <property type="entry name" value="DNA-directed RNA polymerase subunit alpha"/>
    <property type="match status" value="1"/>
</dbReference>
<accession>A0A0W8E6A1</accession>
<dbReference type="CDD" id="cd06928">
    <property type="entry name" value="RNAP_alpha_NTD"/>
    <property type="match status" value="1"/>
</dbReference>
<comment type="similarity">
    <text evidence="1">Belongs to the RNA polymerase alpha chain family.</text>
</comment>
<dbReference type="GO" id="GO:0006351">
    <property type="term" value="P:DNA-templated transcription"/>
    <property type="evidence" value="ECO:0007669"/>
    <property type="project" value="InterPro"/>
</dbReference>
<evidence type="ECO:0000256" key="1">
    <source>
        <dbReference type="ARBA" id="ARBA00007123"/>
    </source>
</evidence>
<gene>
    <name evidence="9" type="ORF">ASZ90_018388</name>
</gene>
<dbReference type="InterPro" id="IPR011260">
    <property type="entry name" value="RNAP_asu_C"/>
</dbReference>
<dbReference type="Pfam" id="PF03118">
    <property type="entry name" value="RNA_pol_A_CTD"/>
    <property type="match status" value="1"/>
</dbReference>
<dbReference type="SMART" id="SM00662">
    <property type="entry name" value="RPOLD"/>
    <property type="match status" value="1"/>
</dbReference>
<keyword evidence="5 9" id="KW-0548">Nucleotidyltransferase</keyword>
<dbReference type="NCBIfam" id="TIGR02027">
    <property type="entry name" value="rpoA"/>
    <property type="match status" value="1"/>
</dbReference>
<evidence type="ECO:0000259" key="8">
    <source>
        <dbReference type="SMART" id="SM00662"/>
    </source>
</evidence>
<dbReference type="NCBIfam" id="NF003516">
    <property type="entry name" value="PRK05182.2-2"/>
    <property type="match status" value="1"/>
</dbReference>
<feature type="domain" description="DNA-directed RNA polymerase RpoA/D/Rpb3-type" evidence="8">
    <location>
        <begin position="20"/>
        <end position="228"/>
    </location>
</feature>
<dbReference type="InterPro" id="IPR036643">
    <property type="entry name" value="RNApol_insert_sf"/>
</dbReference>
<dbReference type="NCBIfam" id="NF003515">
    <property type="entry name" value="PRK05182.2-1"/>
    <property type="match status" value="1"/>
</dbReference>
<dbReference type="Gene3D" id="2.170.120.12">
    <property type="entry name" value="DNA-directed RNA polymerase, insert domain"/>
    <property type="match status" value="1"/>
</dbReference>
<dbReference type="InterPro" id="IPR011262">
    <property type="entry name" value="DNA-dir_RNA_pol_insert"/>
</dbReference>
<reference evidence="9" key="1">
    <citation type="journal article" date="2015" name="Proc. Natl. Acad. Sci. U.S.A.">
        <title>Networks of energetic and metabolic interactions define dynamics in microbial communities.</title>
        <authorList>
            <person name="Embree M."/>
            <person name="Liu J.K."/>
            <person name="Al-Bassam M.M."/>
            <person name="Zengler K."/>
        </authorList>
    </citation>
    <scope>NUCLEOTIDE SEQUENCE</scope>
</reference>
<dbReference type="HAMAP" id="MF_00059">
    <property type="entry name" value="RNApol_bact_RpoA"/>
    <property type="match status" value="1"/>
</dbReference>
<dbReference type="SUPFAM" id="SSF47789">
    <property type="entry name" value="C-terminal domain of RNA polymerase alpha subunit"/>
    <property type="match status" value="1"/>
</dbReference>
<protein>
    <recommendedName>
        <fullName evidence="2">DNA-directed RNA polymerase</fullName>
        <ecNumber evidence="2">2.7.7.6</ecNumber>
    </recommendedName>
</protein>
<dbReference type="Gene3D" id="3.30.1360.10">
    <property type="entry name" value="RNA polymerase, RBP11-like subunit"/>
    <property type="match status" value="1"/>
</dbReference>
<evidence type="ECO:0000313" key="9">
    <source>
        <dbReference type="EMBL" id="KUG04168.1"/>
    </source>
</evidence>
<dbReference type="EC" id="2.7.7.6" evidence="2"/>
<dbReference type="Pfam" id="PF01193">
    <property type="entry name" value="RNA_pol_L"/>
    <property type="match status" value="1"/>
</dbReference>
<evidence type="ECO:0000256" key="3">
    <source>
        <dbReference type="ARBA" id="ARBA00022478"/>
    </source>
</evidence>
<dbReference type="GO" id="GO:0000428">
    <property type="term" value="C:DNA-directed RNA polymerase complex"/>
    <property type="evidence" value="ECO:0007669"/>
    <property type="project" value="UniProtKB-KW"/>
</dbReference>
<comment type="catalytic activity">
    <reaction evidence="7">
        <text>RNA(n) + a ribonucleoside 5'-triphosphate = RNA(n+1) + diphosphate</text>
        <dbReference type="Rhea" id="RHEA:21248"/>
        <dbReference type="Rhea" id="RHEA-COMP:14527"/>
        <dbReference type="Rhea" id="RHEA-COMP:17342"/>
        <dbReference type="ChEBI" id="CHEBI:33019"/>
        <dbReference type="ChEBI" id="CHEBI:61557"/>
        <dbReference type="ChEBI" id="CHEBI:140395"/>
        <dbReference type="EC" id="2.7.7.6"/>
    </reaction>
</comment>
<dbReference type="GO" id="GO:0003677">
    <property type="term" value="F:DNA binding"/>
    <property type="evidence" value="ECO:0007669"/>
    <property type="project" value="InterPro"/>
</dbReference>
<comment type="caution">
    <text evidence="9">The sequence shown here is derived from an EMBL/GenBank/DDBJ whole genome shotgun (WGS) entry which is preliminary data.</text>
</comment>
<dbReference type="InterPro" id="IPR011263">
    <property type="entry name" value="DNA-dir_RNA_pol_RpoA/D/Rpb3"/>
</dbReference>
<evidence type="ECO:0000256" key="6">
    <source>
        <dbReference type="ARBA" id="ARBA00023163"/>
    </source>
</evidence>
<name>A0A0W8E6A1_9ZZZZ</name>
<dbReference type="SUPFAM" id="SSF56553">
    <property type="entry name" value="Insert subdomain of RNA polymerase alpha subunit"/>
    <property type="match status" value="1"/>
</dbReference>
<proteinExistence type="inferred from homology"/>
<dbReference type="SUPFAM" id="SSF55257">
    <property type="entry name" value="RBP11-like subunits of RNA polymerase"/>
    <property type="match status" value="1"/>
</dbReference>
<dbReference type="GO" id="GO:0046983">
    <property type="term" value="F:protein dimerization activity"/>
    <property type="evidence" value="ECO:0007669"/>
    <property type="project" value="InterPro"/>
</dbReference>
<dbReference type="GO" id="GO:0003899">
    <property type="term" value="F:DNA-directed RNA polymerase activity"/>
    <property type="evidence" value="ECO:0007669"/>
    <property type="project" value="UniProtKB-EC"/>
</dbReference>
<evidence type="ECO:0000256" key="2">
    <source>
        <dbReference type="ARBA" id="ARBA00012418"/>
    </source>
</evidence>
<keyword evidence="4 9" id="KW-0808">Transferase</keyword>
<dbReference type="AlphaFoldDB" id="A0A0W8E6A1"/>
<dbReference type="NCBIfam" id="NF003519">
    <property type="entry name" value="PRK05182.2-5"/>
    <property type="match status" value="1"/>
</dbReference>
<dbReference type="Gene3D" id="1.10.150.20">
    <property type="entry name" value="5' to 3' exonuclease, C-terminal subdomain"/>
    <property type="match status" value="1"/>
</dbReference>
<keyword evidence="3 9" id="KW-0240">DNA-directed RNA polymerase</keyword>
<evidence type="ECO:0000256" key="4">
    <source>
        <dbReference type="ARBA" id="ARBA00022679"/>
    </source>
</evidence>
<evidence type="ECO:0000256" key="5">
    <source>
        <dbReference type="ARBA" id="ARBA00022695"/>
    </source>
</evidence>
<dbReference type="EMBL" id="LNQE01001856">
    <property type="protein sequence ID" value="KUG04168.1"/>
    <property type="molecule type" value="Genomic_DNA"/>
</dbReference>
<sequence length="316" mass="35645">MLEMEKPRIECVEKDVDRNYGKFVIEPLERGYGTTLGNSLRRVLLSSLPGAAVTSVKIDGVLHEFSTIPNVVEDTTEMILNIKKLVLKYDGSERKIIRISQQGKKTITAGDIEQDAEVDILNPDLHIATLDQGANVEMEMTVERGRGYVTADQQSIKNEDIVGLVPIDSIFTPVTRVNYTIDNARVGKRTDYDSLTLEVWTNGSISPEEAISLSAQILIEYLKLFTQIDDTYAEVEILVEKEEEKKDKVLEMSIEELELSVRASNGLKRANINTVGDLIEKTREEMSKIRNLGQKSLEEIERKLKELELGFKKPED</sequence>
<keyword evidence="6" id="KW-0804">Transcription</keyword>
<dbReference type="Pfam" id="PF01000">
    <property type="entry name" value="RNA_pol_A_bac"/>
    <property type="match status" value="1"/>
</dbReference>